<evidence type="ECO:0000256" key="9">
    <source>
        <dbReference type="ARBA" id="ARBA00023014"/>
    </source>
</evidence>
<comment type="catalytic activity">
    <reaction evidence="10">
        <text>glycyl-[formate C-acetyltransferase] + reduced [flavodoxin] + S-adenosyl-L-methionine = glycin-2-yl radical-[formate C-acetyltransferase] + semiquinone [flavodoxin] + 5'-deoxyadenosine + L-methionine + H(+)</text>
        <dbReference type="Rhea" id="RHEA:19225"/>
        <dbReference type="Rhea" id="RHEA-COMP:10622"/>
        <dbReference type="Rhea" id="RHEA-COMP:12190"/>
        <dbReference type="Rhea" id="RHEA-COMP:12191"/>
        <dbReference type="Rhea" id="RHEA-COMP:14480"/>
        <dbReference type="ChEBI" id="CHEBI:15378"/>
        <dbReference type="ChEBI" id="CHEBI:17319"/>
        <dbReference type="ChEBI" id="CHEBI:29947"/>
        <dbReference type="ChEBI" id="CHEBI:32722"/>
        <dbReference type="ChEBI" id="CHEBI:57618"/>
        <dbReference type="ChEBI" id="CHEBI:57844"/>
        <dbReference type="ChEBI" id="CHEBI:59789"/>
        <dbReference type="ChEBI" id="CHEBI:140311"/>
        <dbReference type="EC" id="1.97.1.4"/>
    </reaction>
</comment>
<keyword evidence="7 10" id="KW-0560">Oxidoreductase</keyword>
<feature type="domain" description="Radical SAM core" evidence="11">
    <location>
        <begin position="14"/>
        <end position="237"/>
    </location>
</feature>
<dbReference type="GO" id="GO:0051539">
    <property type="term" value="F:4 iron, 4 sulfur cluster binding"/>
    <property type="evidence" value="ECO:0007669"/>
    <property type="project" value="UniProtKB-UniRule"/>
</dbReference>
<dbReference type="RefSeq" id="WP_073092457.1">
    <property type="nucleotide sequence ID" value="NZ_FQWY01000026.1"/>
</dbReference>
<evidence type="ECO:0000259" key="11">
    <source>
        <dbReference type="PROSITE" id="PS51918"/>
    </source>
</evidence>
<dbReference type="Proteomes" id="UP000242329">
    <property type="component" value="Unassembled WGS sequence"/>
</dbReference>
<evidence type="ECO:0000256" key="2">
    <source>
        <dbReference type="ARBA" id="ARBA00009777"/>
    </source>
</evidence>
<dbReference type="STRING" id="1123382.SAMN02745221_01568"/>
<evidence type="ECO:0000313" key="13">
    <source>
        <dbReference type="Proteomes" id="UP000242329"/>
    </source>
</evidence>
<comment type="cofactor">
    <cofactor evidence="10">
        <name>[4Fe-4S] cluster</name>
        <dbReference type="ChEBI" id="CHEBI:49883"/>
    </cofactor>
    <text evidence="10">Binds 1 [4Fe-4S] cluster. The cluster is coordinated with 3 cysteines and an exchangeable S-adenosyl-L-methionine.</text>
</comment>
<gene>
    <name evidence="12" type="ORF">SAMN02745221_01568</name>
</gene>
<dbReference type="InterPro" id="IPR034457">
    <property type="entry name" value="Organic_radical-activating"/>
</dbReference>
<comment type="subcellular location">
    <subcellularLocation>
        <location evidence="10">Cytoplasm</location>
    </subcellularLocation>
</comment>
<dbReference type="SFLD" id="SFLDS00029">
    <property type="entry name" value="Radical_SAM"/>
    <property type="match status" value="1"/>
</dbReference>
<dbReference type="PROSITE" id="PS01087">
    <property type="entry name" value="RADICAL_ACTIVATING"/>
    <property type="match status" value="1"/>
</dbReference>
<keyword evidence="10" id="KW-0963">Cytoplasm</keyword>
<dbReference type="InterPro" id="IPR007197">
    <property type="entry name" value="rSAM"/>
</dbReference>
<evidence type="ECO:0000256" key="1">
    <source>
        <dbReference type="ARBA" id="ARBA00003141"/>
    </source>
</evidence>
<organism evidence="12 13">
    <name type="scientific">Thermosyntropha lipolytica DSM 11003</name>
    <dbReference type="NCBI Taxonomy" id="1123382"/>
    <lineage>
        <taxon>Bacteria</taxon>
        <taxon>Bacillati</taxon>
        <taxon>Bacillota</taxon>
        <taxon>Clostridia</taxon>
        <taxon>Eubacteriales</taxon>
        <taxon>Syntrophomonadaceae</taxon>
        <taxon>Thermosyntropha</taxon>
    </lineage>
</organism>
<dbReference type="InterPro" id="IPR013785">
    <property type="entry name" value="Aldolase_TIM"/>
</dbReference>
<dbReference type="SUPFAM" id="SSF102114">
    <property type="entry name" value="Radical SAM enzymes"/>
    <property type="match status" value="1"/>
</dbReference>
<keyword evidence="12" id="KW-0456">Lyase</keyword>
<evidence type="ECO:0000256" key="3">
    <source>
        <dbReference type="ARBA" id="ARBA00021356"/>
    </source>
</evidence>
<dbReference type="SFLD" id="SFLDG01066">
    <property type="entry name" value="organic_radical-activating_enz"/>
    <property type="match status" value="1"/>
</dbReference>
<dbReference type="GO" id="GO:0043365">
    <property type="term" value="F:[formate-C-acetyltransferase]-activating enzyme activity"/>
    <property type="evidence" value="ECO:0007669"/>
    <property type="project" value="UniProtKB-UniRule"/>
</dbReference>
<evidence type="ECO:0000256" key="10">
    <source>
        <dbReference type="RuleBase" id="RU362053"/>
    </source>
</evidence>
<evidence type="ECO:0000256" key="8">
    <source>
        <dbReference type="ARBA" id="ARBA00023004"/>
    </source>
</evidence>
<dbReference type="GO" id="GO:0046872">
    <property type="term" value="F:metal ion binding"/>
    <property type="evidence" value="ECO:0007669"/>
    <property type="project" value="UniProtKB-UniRule"/>
</dbReference>
<dbReference type="PANTHER" id="PTHR30352:SF4">
    <property type="entry name" value="PYRUVATE FORMATE-LYASE 2-ACTIVATING ENZYME"/>
    <property type="match status" value="1"/>
</dbReference>
<sequence>MYGIIHSIDSFSTVDGPGIRTVVFMQGCHLRCKYCQNPDAWKLGSPSARKYEAEELIEIIKRGKPYFDASRGGVTFSGGEPLLQAEFLKQILSFCQEEKIHTAIDTSLYVKSDTVLKIIPYTDLFLADIKHMHPEKSRLLTGFYNLLNLENLKIISAHGVPLWIRYVVLPGYTDDPRDIENMAYFIKNLATVERIDLLPYHTLGRHKWSMLGIDYELEEISPPSSQLLQKIKEIIISICEKPVYI</sequence>
<keyword evidence="13" id="KW-1185">Reference proteome</keyword>
<dbReference type="InterPro" id="IPR001989">
    <property type="entry name" value="Radical_activat_CS"/>
</dbReference>
<dbReference type="PANTHER" id="PTHR30352">
    <property type="entry name" value="PYRUVATE FORMATE-LYASE-ACTIVATING ENZYME"/>
    <property type="match status" value="1"/>
</dbReference>
<keyword evidence="5 10" id="KW-0949">S-adenosyl-L-methionine</keyword>
<dbReference type="CDD" id="cd01335">
    <property type="entry name" value="Radical_SAM"/>
    <property type="match status" value="1"/>
</dbReference>
<accession>A0A1M5PUD2</accession>
<comment type="similarity">
    <text evidence="2 10">Belongs to the organic radical-activating enzymes family.</text>
</comment>
<reference evidence="13" key="1">
    <citation type="submission" date="2016-11" db="EMBL/GenBank/DDBJ databases">
        <authorList>
            <person name="Varghese N."/>
            <person name="Submissions S."/>
        </authorList>
    </citation>
    <scope>NUCLEOTIDE SEQUENCE [LARGE SCALE GENOMIC DNA]</scope>
    <source>
        <strain evidence="13">DSM 11003</strain>
    </source>
</reference>
<keyword evidence="12" id="KW-0670">Pyruvate</keyword>
<dbReference type="InterPro" id="IPR058240">
    <property type="entry name" value="rSAM_sf"/>
</dbReference>
<dbReference type="EMBL" id="FQWY01000026">
    <property type="protein sequence ID" value="SHH05240.1"/>
    <property type="molecule type" value="Genomic_DNA"/>
</dbReference>
<dbReference type="Pfam" id="PF04055">
    <property type="entry name" value="Radical_SAM"/>
    <property type="match status" value="1"/>
</dbReference>
<dbReference type="EC" id="1.97.1.4" evidence="10"/>
<keyword evidence="8 10" id="KW-0408">Iron</keyword>
<dbReference type="InterPro" id="IPR012838">
    <property type="entry name" value="PFL1_activating"/>
</dbReference>
<dbReference type="NCBIfam" id="TIGR02493">
    <property type="entry name" value="PFLA"/>
    <property type="match status" value="1"/>
</dbReference>
<dbReference type="GO" id="GO:0016829">
    <property type="term" value="F:lyase activity"/>
    <property type="evidence" value="ECO:0007669"/>
    <property type="project" value="UniProtKB-KW"/>
</dbReference>
<keyword evidence="4 10" id="KW-0004">4Fe-4S</keyword>
<evidence type="ECO:0000256" key="5">
    <source>
        <dbReference type="ARBA" id="ARBA00022691"/>
    </source>
</evidence>
<keyword evidence="6 10" id="KW-0479">Metal-binding</keyword>
<evidence type="ECO:0000313" key="12">
    <source>
        <dbReference type="EMBL" id="SHH05240.1"/>
    </source>
</evidence>
<evidence type="ECO:0000256" key="4">
    <source>
        <dbReference type="ARBA" id="ARBA00022485"/>
    </source>
</evidence>
<dbReference type="OrthoDB" id="9782387at2"/>
<protein>
    <recommendedName>
        <fullName evidence="3 10">Pyruvate formate-lyase-activating enzyme</fullName>
        <ecNumber evidence="10">1.97.1.4</ecNumber>
    </recommendedName>
</protein>
<evidence type="ECO:0000256" key="7">
    <source>
        <dbReference type="ARBA" id="ARBA00023002"/>
    </source>
</evidence>
<comment type="function">
    <text evidence="1 10">Activation of pyruvate formate-lyase under anaerobic conditions by generation of an organic free radical, using S-adenosylmethionine and reduced flavodoxin as cosubstrates to produce 5'-deoxy-adenosine.</text>
</comment>
<proteinExistence type="inferred from homology"/>
<dbReference type="InterPro" id="IPR012839">
    <property type="entry name" value="Organic_radical_activase"/>
</dbReference>
<keyword evidence="9 10" id="KW-0411">Iron-sulfur</keyword>
<evidence type="ECO:0000256" key="6">
    <source>
        <dbReference type="ARBA" id="ARBA00022723"/>
    </source>
</evidence>
<dbReference type="Gene3D" id="3.20.20.70">
    <property type="entry name" value="Aldolase class I"/>
    <property type="match status" value="1"/>
</dbReference>
<dbReference type="AlphaFoldDB" id="A0A1M5PUD2"/>
<name>A0A1M5PUD2_9FIRM</name>
<dbReference type="GO" id="GO:0005737">
    <property type="term" value="C:cytoplasm"/>
    <property type="evidence" value="ECO:0007669"/>
    <property type="project" value="UniProtKB-SubCell"/>
</dbReference>
<dbReference type="NCBIfam" id="TIGR02494">
    <property type="entry name" value="PFLE_PFLC"/>
    <property type="match status" value="1"/>
</dbReference>
<dbReference type="PROSITE" id="PS51918">
    <property type="entry name" value="RADICAL_SAM"/>
    <property type="match status" value="1"/>
</dbReference>
<dbReference type="PIRSF" id="PIRSF000371">
    <property type="entry name" value="PFL_act_enz"/>
    <property type="match status" value="1"/>
</dbReference>